<keyword evidence="2" id="KW-0521">NADP</keyword>
<evidence type="ECO:0000313" key="5">
    <source>
        <dbReference type="EMBL" id="GCE78246.1"/>
    </source>
</evidence>
<evidence type="ECO:0000256" key="2">
    <source>
        <dbReference type="ARBA" id="ARBA00022857"/>
    </source>
</evidence>
<dbReference type="Gene3D" id="3.40.430.10">
    <property type="entry name" value="Dihydrofolate Reductase, subunit A"/>
    <property type="match status" value="1"/>
</dbReference>
<comment type="caution">
    <text evidence="5">The sequence shown here is derived from an EMBL/GenBank/DDBJ whole genome shotgun (WGS) entry which is preliminary data.</text>
</comment>
<evidence type="ECO:0000256" key="3">
    <source>
        <dbReference type="ARBA" id="ARBA00023002"/>
    </source>
</evidence>
<dbReference type="GO" id="GO:0009231">
    <property type="term" value="P:riboflavin biosynthetic process"/>
    <property type="evidence" value="ECO:0007669"/>
    <property type="project" value="InterPro"/>
</dbReference>
<feature type="domain" description="Bacterial bifunctional deaminase-reductase C-terminal" evidence="4">
    <location>
        <begin position="52"/>
        <end position="240"/>
    </location>
</feature>
<evidence type="ECO:0000313" key="6">
    <source>
        <dbReference type="Proteomes" id="UP000289954"/>
    </source>
</evidence>
<evidence type="ECO:0000256" key="1">
    <source>
        <dbReference type="ARBA" id="ARBA00005104"/>
    </source>
</evidence>
<keyword evidence="3" id="KW-0560">Oxidoreductase</keyword>
<protein>
    <recommendedName>
        <fullName evidence="4">Bacterial bifunctional deaminase-reductase C-terminal domain-containing protein</fullName>
    </recommendedName>
</protein>
<dbReference type="InterPro" id="IPR002734">
    <property type="entry name" value="RibDG_C"/>
</dbReference>
<organism evidence="5 6">
    <name type="scientific">Cellulomonas biazotea</name>
    <dbReference type="NCBI Taxonomy" id="1709"/>
    <lineage>
        <taxon>Bacteria</taxon>
        <taxon>Bacillati</taxon>
        <taxon>Actinomycetota</taxon>
        <taxon>Actinomycetes</taxon>
        <taxon>Micrococcales</taxon>
        <taxon>Cellulomonadaceae</taxon>
        <taxon>Cellulomonas</taxon>
    </lineage>
</organism>
<reference evidence="5 6" key="1">
    <citation type="submission" date="2019-01" db="EMBL/GenBank/DDBJ databases">
        <title>Draft genome sequence of Cellulomonas takizawaensis strain TKZ-21.</title>
        <authorList>
            <person name="Yamamura H."/>
            <person name="Hayashi T."/>
            <person name="Hamada M."/>
            <person name="Serisawa Y."/>
            <person name="Matsuyama K."/>
            <person name="Nakagawa Y."/>
            <person name="Otoguro M."/>
            <person name="Yanagida F."/>
            <person name="Hayakawa M."/>
        </authorList>
    </citation>
    <scope>NUCLEOTIDE SEQUENCE [LARGE SCALE GENOMIC DNA]</scope>
    <source>
        <strain evidence="5 6">NBRC12680</strain>
    </source>
</reference>
<dbReference type="InterPro" id="IPR024072">
    <property type="entry name" value="DHFR-like_dom_sf"/>
</dbReference>
<dbReference type="OrthoDB" id="5243299at2"/>
<dbReference type="PANTHER" id="PTHR38011:SF7">
    <property type="entry name" value="2,5-DIAMINO-6-RIBOSYLAMINO-4(3H)-PYRIMIDINONE 5'-PHOSPHATE REDUCTASE"/>
    <property type="match status" value="1"/>
</dbReference>
<evidence type="ECO:0000259" key="4">
    <source>
        <dbReference type="Pfam" id="PF01872"/>
    </source>
</evidence>
<gene>
    <name evidence="5" type="ORF">CBZ_33020</name>
</gene>
<dbReference type="SUPFAM" id="SSF53597">
    <property type="entry name" value="Dihydrofolate reductase-like"/>
    <property type="match status" value="1"/>
</dbReference>
<accession>A0A402DVY5</accession>
<dbReference type="AlphaFoldDB" id="A0A402DVY5"/>
<dbReference type="GO" id="GO:0008703">
    <property type="term" value="F:5-amino-6-(5-phosphoribosylamino)uracil reductase activity"/>
    <property type="evidence" value="ECO:0007669"/>
    <property type="project" value="InterPro"/>
</dbReference>
<dbReference type="Pfam" id="PF01872">
    <property type="entry name" value="RibD_C"/>
    <property type="match status" value="1"/>
</dbReference>
<dbReference type="InterPro" id="IPR050765">
    <property type="entry name" value="Riboflavin_Biosynth_HTPR"/>
</dbReference>
<dbReference type="EMBL" id="BIMR01000348">
    <property type="protein sequence ID" value="GCE78246.1"/>
    <property type="molecule type" value="Genomic_DNA"/>
</dbReference>
<proteinExistence type="predicted"/>
<sequence>MNAVPHPDDLPPLDVLLPVERAGERFEPRADEAELLGAFTDRMPVDPPRGVHVRANMVSTVDGAATGADSRSGTINDPADFRVFRVLRALADVVLIGGQTARAEKYRALDVPEELQEARRALGRAPEIELAVVTSGADLPDALLDGPRPPFVITTGACARLDAVRERIGPERVIVTESDSPGVVDLRVALAALGARGLAHVLSEGGPTLLGELIEADLLDELCATSSPLLVGGPAPRIVNRPAWFEPARELRPLHLLHADGVLLGRWQVVRLGA</sequence>
<dbReference type="PANTHER" id="PTHR38011">
    <property type="entry name" value="DIHYDROFOLATE REDUCTASE FAMILY PROTEIN (AFU_ORTHOLOGUE AFUA_8G06820)"/>
    <property type="match status" value="1"/>
</dbReference>
<name>A0A402DVY5_9CELL</name>
<comment type="pathway">
    <text evidence="1">Cofactor biosynthesis; riboflavin biosynthesis.</text>
</comment>
<keyword evidence="6" id="KW-1185">Reference proteome</keyword>
<dbReference type="Proteomes" id="UP000289954">
    <property type="component" value="Unassembled WGS sequence"/>
</dbReference>